<organism evidence="2 3">
    <name type="scientific">Spirosoma arboris</name>
    <dbReference type="NCBI Taxonomy" id="2682092"/>
    <lineage>
        <taxon>Bacteria</taxon>
        <taxon>Pseudomonadati</taxon>
        <taxon>Bacteroidota</taxon>
        <taxon>Cytophagia</taxon>
        <taxon>Cytophagales</taxon>
        <taxon>Cytophagaceae</taxon>
        <taxon>Spirosoma</taxon>
    </lineage>
</organism>
<dbReference type="Proteomes" id="UP000436006">
    <property type="component" value="Unassembled WGS sequence"/>
</dbReference>
<dbReference type="NCBIfam" id="NF033632">
    <property type="entry name" value="SLATT_4"/>
    <property type="match status" value="1"/>
</dbReference>
<evidence type="ECO:0000313" key="3">
    <source>
        <dbReference type="Proteomes" id="UP000436006"/>
    </source>
</evidence>
<accession>A0A7K1SI14</accession>
<dbReference type="Pfam" id="PF18186">
    <property type="entry name" value="SLATT_4"/>
    <property type="match status" value="1"/>
</dbReference>
<sequence length="194" mass="22172">MEPNSQPNPLPDLHALTDQIREIYGRVVYSHKTQEKCADILNNQHRLIKTWQLILSAFTTTSVLSRVFTGYDWTLAAAAILSTIQFGFNAYLKEYDLGKVAQRHAESANDLLGIREAYFTLLTDIQSKLIRVEDVVAKRDQLEQDLLNIYKSAPRSFPSAYRAASKALKEMEEMTFSDAEIDKFLPNILRKCKN</sequence>
<reference evidence="2 3" key="1">
    <citation type="submission" date="2019-12" db="EMBL/GenBank/DDBJ databases">
        <title>Spirosoma sp. HMF4905 genome sequencing and assembly.</title>
        <authorList>
            <person name="Kang H."/>
            <person name="Cha I."/>
            <person name="Kim H."/>
            <person name="Joh K."/>
        </authorList>
    </citation>
    <scope>NUCLEOTIDE SEQUENCE [LARGE SCALE GENOMIC DNA]</scope>
    <source>
        <strain evidence="2 3">HMF4905</strain>
    </source>
</reference>
<dbReference type="InterPro" id="IPR040811">
    <property type="entry name" value="SLATT_4"/>
</dbReference>
<dbReference type="EMBL" id="WPIN01000011">
    <property type="protein sequence ID" value="MVM33403.1"/>
    <property type="molecule type" value="Genomic_DNA"/>
</dbReference>
<protein>
    <submittedName>
        <fullName evidence="2">SLATT domain-containing protein</fullName>
    </submittedName>
</protein>
<evidence type="ECO:0000259" key="1">
    <source>
        <dbReference type="Pfam" id="PF18186"/>
    </source>
</evidence>
<dbReference type="RefSeq" id="WP_157588123.1">
    <property type="nucleotide sequence ID" value="NZ_WPIN01000011.1"/>
</dbReference>
<evidence type="ECO:0000313" key="2">
    <source>
        <dbReference type="EMBL" id="MVM33403.1"/>
    </source>
</evidence>
<dbReference type="AlphaFoldDB" id="A0A7K1SI14"/>
<gene>
    <name evidence="2" type="ORF">GO755_25415</name>
</gene>
<keyword evidence="3" id="KW-1185">Reference proteome</keyword>
<proteinExistence type="predicted"/>
<name>A0A7K1SI14_9BACT</name>
<feature type="domain" description="SMODS and SLOG-associating 2TM effector" evidence="1">
    <location>
        <begin position="16"/>
        <end position="180"/>
    </location>
</feature>
<comment type="caution">
    <text evidence="2">The sequence shown here is derived from an EMBL/GenBank/DDBJ whole genome shotgun (WGS) entry which is preliminary data.</text>
</comment>